<keyword evidence="4" id="KW-1185">Reference proteome</keyword>
<feature type="region of interest" description="Disordered" evidence="1">
    <location>
        <begin position="1"/>
        <end position="42"/>
    </location>
</feature>
<feature type="transmembrane region" description="Helical" evidence="2">
    <location>
        <begin position="100"/>
        <end position="123"/>
    </location>
</feature>
<keyword evidence="2" id="KW-0812">Transmembrane</keyword>
<comment type="caution">
    <text evidence="3">The sequence shown here is derived from an EMBL/GenBank/DDBJ whole genome shotgun (WGS) entry which is preliminary data.</text>
</comment>
<dbReference type="Proteomes" id="UP000321534">
    <property type="component" value="Unassembled WGS sequence"/>
</dbReference>
<evidence type="ECO:0000313" key="3">
    <source>
        <dbReference type="EMBL" id="GEO30500.1"/>
    </source>
</evidence>
<dbReference type="EMBL" id="BJYX01000011">
    <property type="protein sequence ID" value="GEO30500.1"/>
    <property type="molecule type" value="Genomic_DNA"/>
</dbReference>
<evidence type="ECO:0000256" key="1">
    <source>
        <dbReference type="SAM" id="MobiDB-lite"/>
    </source>
</evidence>
<organism evidence="3 4">
    <name type="scientific">Terrabacter aerolatus</name>
    <dbReference type="NCBI Taxonomy" id="422442"/>
    <lineage>
        <taxon>Bacteria</taxon>
        <taxon>Bacillati</taxon>
        <taxon>Actinomycetota</taxon>
        <taxon>Actinomycetes</taxon>
        <taxon>Micrococcales</taxon>
        <taxon>Intrasporangiaceae</taxon>
        <taxon>Terrabacter</taxon>
    </lineage>
</organism>
<feature type="transmembrane region" description="Helical" evidence="2">
    <location>
        <begin position="49"/>
        <end position="68"/>
    </location>
</feature>
<name>A0A512D2M2_9MICO</name>
<reference evidence="3 4" key="1">
    <citation type="submission" date="2019-07" db="EMBL/GenBank/DDBJ databases">
        <title>Whole genome shotgun sequence of Terrabacter aerolatus NBRC 106305.</title>
        <authorList>
            <person name="Hosoyama A."/>
            <person name="Uohara A."/>
            <person name="Ohji S."/>
            <person name="Ichikawa N."/>
        </authorList>
    </citation>
    <scope>NUCLEOTIDE SEQUENCE [LARGE SCALE GENOMIC DNA]</scope>
    <source>
        <strain evidence="3 4">NBRC 106305</strain>
    </source>
</reference>
<keyword evidence="2" id="KW-0472">Membrane</keyword>
<keyword evidence="2" id="KW-1133">Transmembrane helix</keyword>
<accession>A0A512D2M2</accession>
<protein>
    <submittedName>
        <fullName evidence="3">Uncharacterized protein</fullName>
    </submittedName>
</protein>
<feature type="transmembrane region" description="Helical" evidence="2">
    <location>
        <begin position="74"/>
        <end position="93"/>
    </location>
</feature>
<gene>
    <name evidence="3" type="ORF">TAE01_23100</name>
</gene>
<sequence length="129" mass="12935">MTDPTPQEGYTWPTTPSSPPTTGPDDRPVRPQPSSEGARPVGLTRRQGAVAGGVFALVSVGATVVTGLTLSLGLTVVAMGVAASAVAVALPRLRAFAQGFLVGSVAAAVGGVAALYLFVAVLFTTATLW</sequence>
<dbReference type="RefSeq" id="WP_147066533.1">
    <property type="nucleotide sequence ID" value="NZ_BAAARO010000012.1"/>
</dbReference>
<proteinExistence type="predicted"/>
<evidence type="ECO:0000256" key="2">
    <source>
        <dbReference type="SAM" id="Phobius"/>
    </source>
</evidence>
<evidence type="ECO:0000313" key="4">
    <source>
        <dbReference type="Proteomes" id="UP000321534"/>
    </source>
</evidence>
<dbReference type="AlphaFoldDB" id="A0A512D2M2"/>